<evidence type="ECO:0000256" key="2">
    <source>
        <dbReference type="ARBA" id="ARBA00004953"/>
    </source>
</evidence>
<evidence type="ECO:0000313" key="11">
    <source>
        <dbReference type="EMBL" id="TWX66072.1"/>
    </source>
</evidence>
<reference evidence="11 13" key="1">
    <citation type="submission" date="2019-07" db="EMBL/GenBank/DDBJ databases">
        <title>Genomes of sea-ice associated Colwellia species.</title>
        <authorList>
            <person name="Bowman J.P."/>
        </authorList>
    </citation>
    <scope>NUCLEOTIDE SEQUENCE [LARGE SCALE GENOMIC DNA]</scope>
    <source>
        <strain evidence="10 12">ACAM 607</strain>
        <strain evidence="11 13">IC036</strain>
    </source>
</reference>
<evidence type="ECO:0000256" key="5">
    <source>
        <dbReference type="ARBA" id="ARBA00022573"/>
    </source>
</evidence>
<evidence type="ECO:0000256" key="4">
    <source>
        <dbReference type="ARBA" id="ARBA00022475"/>
    </source>
</evidence>
<keyword evidence="7 9" id="KW-1133">Transmembrane helix</keyword>
<dbReference type="PANTHER" id="PTHR34308">
    <property type="entry name" value="COBALAMIN BIOSYNTHESIS PROTEIN CBIB"/>
    <property type="match status" value="1"/>
</dbReference>
<evidence type="ECO:0000313" key="10">
    <source>
        <dbReference type="EMBL" id="TWX56829.1"/>
    </source>
</evidence>
<feature type="transmembrane region" description="Helical" evidence="9">
    <location>
        <begin position="12"/>
        <end position="31"/>
    </location>
</feature>
<feature type="transmembrane region" description="Helical" evidence="9">
    <location>
        <begin position="88"/>
        <end position="107"/>
    </location>
</feature>
<dbReference type="Proteomes" id="UP000321525">
    <property type="component" value="Unassembled WGS sequence"/>
</dbReference>
<comment type="similarity">
    <text evidence="3">Belongs to the CobD/CbiB family.</text>
</comment>
<keyword evidence="5" id="KW-0169">Cobalamin biosynthesis</keyword>
<evidence type="ECO:0000313" key="12">
    <source>
        <dbReference type="Proteomes" id="UP000321525"/>
    </source>
</evidence>
<evidence type="ECO:0000256" key="3">
    <source>
        <dbReference type="ARBA" id="ARBA00006263"/>
    </source>
</evidence>
<dbReference type="Pfam" id="PF03186">
    <property type="entry name" value="CobD_Cbib"/>
    <property type="match status" value="1"/>
</dbReference>
<dbReference type="GO" id="GO:0005886">
    <property type="term" value="C:plasma membrane"/>
    <property type="evidence" value="ECO:0007669"/>
    <property type="project" value="UniProtKB-SubCell"/>
</dbReference>
<dbReference type="AlphaFoldDB" id="A0A5C6QBS6"/>
<keyword evidence="8 9" id="KW-0472">Membrane</keyword>
<evidence type="ECO:0000256" key="6">
    <source>
        <dbReference type="ARBA" id="ARBA00022692"/>
    </source>
</evidence>
<dbReference type="EMBL" id="VOLQ01000020">
    <property type="protein sequence ID" value="TWX66072.1"/>
    <property type="molecule type" value="Genomic_DNA"/>
</dbReference>
<evidence type="ECO:0000256" key="7">
    <source>
        <dbReference type="ARBA" id="ARBA00022989"/>
    </source>
</evidence>
<dbReference type="Proteomes" id="UP000321917">
    <property type="component" value="Unassembled WGS sequence"/>
</dbReference>
<evidence type="ECO:0000256" key="9">
    <source>
        <dbReference type="SAM" id="Phobius"/>
    </source>
</evidence>
<feature type="transmembrane region" description="Helical" evidence="9">
    <location>
        <begin position="249"/>
        <end position="268"/>
    </location>
</feature>
<dbReference type="EMBL" id="VOLR01000021">
    <property type="protein sequence ID" value="TWX56829.1"/>
    <property type="molecule type" value="Genomic_DNA"/>
</dbReference>
<proteinExistence type="inferred from homology"/>
<feature type="transmembrane region" description="Helical" evidence="9">
    <location>
        <begin position="300"/>
        <end position="318"/>
    </location>
</feature>
<feature type="transmembrane region" description="Helical" evidence="9">
    <location>
        <begin position="161"/>
        <end position="183"/>
    </location>
</feature>
<comment type="caution">
    <text evidence="11">The sequence shown here is derived from an EMBL/GenBank/DDBJ whole genome shotgun (WGS) entry which is preliminary data.</text>
</comment>
<name>A0A5C6QBS6_9GAMM</name>
<dbReference type="PANTHER" id="PTHR34308:SF1">
    <property type="entry name" value="COBALAMIN BIOSYNTHESIS PROTEIN CBIB"/>
    <property type="match status" value="1"/>
</dbReference>
<keyword evidence="6 9" id="KW-0812">Transmembrane</keyword>
<accession>A0A5C6QBS6</accession>
<dbReference type="OrthoDB" id="5586491at2"/>
<dbReference type="GO" id="GO:0009236">
    <property type="term" value="P:cobalamin biosynthetic process"/>
    <property type="evidence" value="ECO:0007669"/>
    <property type="project" value="UniProtKB-UniPathway"/>
</dbReference>
<organism evidence="11 13">
    <name type="scientific">Colwellia hornerae</name>
    <dbReference type="NCBI Taxonomy" id="89402"/>
    <lineage>
        <taxon>Bacteria</taxon>
        <taxon>Pseudomonadati</taxon>
        <taxon>Pseudomonadota</taxon>
        <taxon>Gammaproteobacteria</taxon>
        <taxon>Alteromonadales</taxon>
        <taxon>Colwelliaceae</taxon>
        <taxon>Colwellia</taxon>
    </lineage>
</organism>
<feature type="transmembrane region" description="Helical" evidence="9">
    <location>
        <begin position="61"/>
        <end position="82"/>
    </location>
</feature>
<gene>
    <name evidence="10" type="ORF">ESZ26_14415</name>
    <name evidence="11" type="ORF">ESZ27_11335</name>
</gene>
<evidence type="ECO:0000256" key="8">
    <source>
        <dbReference type="ARBA" id="ARBA00023136"/>
    </source>
</evidence>
<protein>
    <submittedName>
        <fullName evidence="11">Cobalamin biosynthesis protein CbiB</fullName>
    </submittedName>
</protein>
<comment type="subcellular location">
    <subcellularLocation>
        <location evidence="1">Cell membrane</location>
        <topology evidence="1">Multi-pass membrane protein</topology>
    </subcellularLocation>
</comment>
<dbReference type="UniPathway" id="UPA00148"/>
<comment type="pathway">
    <text evidence="2">Cofactor biosynthesis; adenosylcobalamin biosynthesis.</text>
</comment>
<keyword evidence="4" id="KW-1003">Cell membrane</keyword>
<keyword evidence="12" id="KW-1185">Reference proteome</keyword>
<evidence type="ECO:0000313" key="13">
    <source>
        <dbReference type="Proteomes" id="UP000321917"/>
    </source>
</evidence>
<dbReference type="GO" id="GO:0048472">
    <property type="term" value="F:threonine-phosphate decarboxylase activity"/>
    <property type="evidence" value="ECO:0007669"/>
    <property type="project" value="InterPro"/>
</dbReference>
<dbReference type="InterPro" id="IPR004485">
    <property type="entry name" value="Cobalamin_biosynth_CobD/CbiB"/>
</dbReference>
<sequence>MPNLMEISPFAYSVVMLYSVILIKVFTGYLASHEPLQFFRLFCDQLAKKVNKSKNTDRQRFISGLIAILVSLTPLVIILWLFEAFVEATWLWQGFLLYLALGSLQLGKTSKEIAKLIVANKNFEAKQLLNPWLLRNTDQLSSLGLAKSCIEMLLLRAVQNLFTISLIFLLFGPLTALVCRLLIEMHYSWNNKQKSFQPFGDSIAFIVNIIQWLPSRIFSLILLFGCIGKNFVLFYRLNRHYFFQLNNSYVLNLFALSLEVKLGGVAMYQNIKLRKASYNDHGRQPQATDIIHASKRISQVFYFCFLFLALLTLFIYSFNINR</sequence>
<evidence type="ECO:0000256" key="1">
    <source>
        <dbReference type="ARBA" id="ARBA00004651"/>
    </source>
</evidence>